<dbReference type="InterPro" id="IPR006015">
    <property type="entry name" value="Universal_stress_UspA"/>
</dbReference>
<dbReference type="PANTHER" id="PTHR46268">
    <property type="entry name" value="STRESS RESPONSE PROTEIN NHAX"/>
    <property type="match status" value="1"/>
</dbReference>
<dbReference type="RefSeq" id="WP_342039424.1">
    <property type="nucleotide sequence ID" value="NZ_FQYP01000003.1"/>
</dbReference>
<dbReference type="Proteomes" id="UP000184432">
    <property type="component" value="Unassembled WGS sequence"/>
</dbReference>
<feature type="domain" description="UspA" evidence="2">
    <location>
        <begin position="228"/>
        <end position="275"/>
    </location>
</feature>
<dbReference type="InterPro" id="IPR006016">
    <property type="entry name" value="UspA"/>
</dbReference>
<evidence type="ECO:0000313" key="3">
    <source>
        <dbReference type="EMBL" id="SHI82534.1"/>
    </source>
</evidence>
<evidence type="ECO:0000313" key="4">
    <source>
        <dbReference type="Proteomes" id="UP000184432"/>
    </source>
</evidence>
<evidence type="ECO:0000256" key="1">
    <source>
        <dbReference type="ARBA" id="ARBA00008791"/>
    </source>
</evidence>
<dbReference type="Pfam" id="PF00582">
    <property type="entry name" value="Usp"/>
    <property type="match status" value="2"/>
</dbReference>
<proteinExistence type="inferred from homology"/>
<dbReference type="PRINTS" id="PR01438">
    <property type="entry name" value="UNVRSLSTRESS"/>
</dbReference>
<organism evidence="3 4">
    <name type="scientific">Aquimarina spongiae</name>
    <dbReference type="NCBI Taxonomy" id="570521"/>
    <lineage>
        <taxon>Bacteria</taxon>
        <taxon>Pseudomonadati</taxon>
        <taxon>Bacteroidota</taxon>
        <taxon>Flavobacteriia</taxon>
        <taxon>Flavobacteriales</taxon>
        <taxon>Flavobacteriaceae</taxon>
        <taxon>Aquimarina</taxon>
    </lineage>
</organism>
<reference evidence="4" key="1">
    <citation type="submission" date="2016-11" db="EMBL/GenBank/DDBJ databases">
        <authorList>
            <person name="Varghese N."/>
            <person name="Submissions S."/>
        </authorList>
    </citation>
    <scope>NUCLEOTIDE SEQUENCE [LARGE SCALE GENOMIC DNA]</scope>
    <source>
        <strain evidence="4">DSM 22623</strain>
    </source>
</reference>
<protein>
    <submittedName>
        <fullName evidence="3">Nucleotide-binding universal stress protein, UspA family</fullName>
    </submittedName>
</protein>
<dbReference type="PANTHER" id="PTHR46268:SF6">
    <property type="entry name" value="UNIVERSAL STRESS PROTEIN UP12"/>
    <property type="match status" value="1"/>
</dbReference>
<dbReference type="InterPro" id="IPR014729">
    <property type="entry name" value="Rossmann-like_a/b/a_fold"/>
</dbReference>
<accession>A0A1M6EAL2</accession>
<comment type="similarity">
    <text evidence="1">Belongs to the universal stress protein A family.</text>
</comment>
<dbReference type="EMBL" id="FQYP01000003">
    <property type="protein sequence ID" value="SHI82534.1"/>
    <property type="molecule type" value="Genomic_DNA"/>
</dbReference>
<dbReference type="Gene3D" id="3.40.50.620">
    <property type="entry name" value="HUPs"/>
    <property type="match status" value="2"/>
</dbReference>
<evidence type="ECO:0000259" key="2">
    <source>
        <dbReference type="Pfam" id="PF00582"/>
    </source>
</evidence>
<dbReference type="CDD" id="cd00293">
    <property type="entry name" value="USP-like"/>
    <property type="match status" value="1"/>
</dbReference>
<feature type="domain" description="UspA" evidence="2">
    <location>
        <begin position="1"/>
        <end position="144"/>
    </location>
</feature>
<dbReference type="STRING" id="570521.SAMN04488508_103314"/>
<name>A0A1M6EAL2_9FLAO</name>
<keyword evidence="4" id="KW-1185">Reference proteome</keyword>
<dbReference type="AlphaFoldDB" id="A0A1M6EAL2"/>
<dbReference type="SUPFAM" id="SSF52402">
    <property type="entry name" value="Adenine nucleotide alpha hydrolases-like"/>
    <property type="match status" value="2"/>
</dbReference>
<sequence length="279" mass="30782">MIKNILVPTDFSSQAESALKVAAQIAIKNNASIYLLHILELPMHLTDLMSTGAPAAAPEAVFFMKQAHSKFEELMEKEYLKDIEVIETVSFEDIHTGINEASEKNNVDIIVMGSHGSTGFEELFIGSNAEKVVRTSKKPVLVIKEECQLFDINDFVYATNFDDEDRDCLVAANDFAKSIAANLHLVWVNTANGFKTTYETEEKMNKMIAGLGIENYTLNIYNDITVEKGIFNFAGSVNAGMIGISTHGRKGLSHFINGSLGEDVVNHAKRPVITFKILS</sequence>
<gene>
    <name evidence="3" type="ORF">SAMN04488508_103314</name>
</gene>